<dbReference type="InterPro" id="IPR004923">
    <property type="entry name" value="FTR1/Fip1/EfeU"/>
</dbReference>
<feature type="transmembrane region" description="Helical" evidence="6">
    <location>
        <begin position="6"/>
        <end position="26"/>
    </location>
</feature>
<evidence type="ECO:0000313" key="8">
    <source>
        <dbReference type="Proteomes" id="UP001524547"/>
    </source>
</evidence>
<dbReference type="PANTHER" id="PTHR31632:SF2">
    <property type="entry name" value="PLASMA MEMBRANE IRON PERMEASE"/>
    <property type="match status" value="1"/>
</dbReference>
<name>A0ABT1VWU7_9PROT</name>
<evidence type="ECO:0000313" key="7">
    <source>
        <dbReference type="EMBL" id="MCQ8240148.1"/>
    </source>
</evidence>
<dbReference type="PANTHER" id="PTHR31632">
    <property type="entry name" value="IRON TRANSPORTER FTH1"/>
    <property type="match status" value="1"/>
</dbReference>
<keyword evidence="3 6" id="KW-0812">Transmembrane</keyword>
<reference evidence="7 8" key="1">
    <citation type="submission" date="2022-06" db="EMBL/GenBank/DDBJ databases">
        <title>Rhizosaccharibacter gen. nov. sp. nov. KSS12, endophytic bacteria isolated from sugarcane.</title>
        <authorList>
            <person name="Pitiwittayakul N."/>
        </authorList>
    </citation>
    <scope>NUCLEOTIDE SEQUENCE [LARGE SCALE GENOMIC DNA]</scope>
    <source>
        <strain evidence="7 8">KSS12</strain>
    </source>
</reference>
<keyword evidence="8" id="KW-1185">Reference proteome</keyword>
<keyword evidence="5 6" id="KW-0472">Membrane</keyword>
<comment type="caution">
    <text evidence="7">The sequence shown here is derived from an EMBL/GenBank/DDBJ whole genome shotgun (WGS) entry which is preliminary data.</text>
</comment>
<evidence type="ECO:0000256" key="2">
    <source>
        <dbReference type="ARBA" id="ARBA00008333"/>
    </source>
</evidence>
<dbReference type="EMBL" id="JAMZEJ010000003">
    <property type="protein sequence ID" value="MCQ8240148.1"/>
    <property type="molecule type" value="Genomic_DNA"/>
</dbReference>
<comment type="similarity">
    <text evidence="2">Belongs to the oxidase-dependent Fe transporter (OFeT) (TC 9.A.10.1) family.</text>
</comment>
<protein>
    <submittedName>
        <fullName evidence="7">FTR1 family protein</fullName>
    </submittedName>
</protein>
<evidence type="ECO:0000256" key="6">
    <source>
        <dbReference type="SAM" id="Phobius"/>
    </source>
</evidence>
<accession>A0ABT1VWU7</accession>
<evidence type="ECO:0000256" key="1">
    <source>
        <dbReference type="ARBA" id="ARBA00004141"/>
    </source>
</evidence>
<feature type="transmembrane region" description="Helical" evidence="6">
    <location>
        <begin position="247"/>
        <end position="264"/>
    </location>
</feature>
<feature type="transmembrane region" description="Helical" evidence="6">
    <location>
        <begin position="33"/>
        <end position="56"/>
    </location>
</feature>
<keyword evidence="4 6" id="KW-1133">Transmembrane helix</keyword>
<organism evidence="7 8">
    <name type="scientific">Rhizosaccharibacter radicis</name>
    <dbReference type="NCBI Taxonomy" id="2782605"/>
    <lineage>
        <taxon>Bacteria</taxon>
        <taxon>Pseudomonadati</taxon>
        <taxon>Pseudomonadota</taxon>
        <taxon>Alphaproteobacteria</taxon>
        <taxon>Acetobacterales</taxon>
        <taxon>Acetobacteraceae</taxon>
        <taxon>Rhizosaccharibacter</taxon>
    </lineage>
</organism>
<sequence>MLASLLIVFREVLEAGLIVGIVLAATEGIRGRAAFIAGGIGAGVLGAAILACFAGSLANLFSGNGQEVFSAAVLCVAVVMLGWHNIWMAKHGREMAQDMRRLAGEVAEGRRSLFAMAVVVAVAVLREGSEVVLFLYGVAVSTRTGFLSMLGGGLLGVLAGGVLSWLIYRGLVAIPVRRLFAVTTALVAILAAGMAGQAAALLAGDDIIPAWGYQLWDTSRILSDGSLLGRAAKALVGYSDRPMGVQVAAWLATLVVLLVAGRAVSATPRSRHPAGVSLSRAGH</sequence>
<feature type="transmembrane region" description="Helical" evidence="6">
    <location>
        <begin position="146"/>
        <end position="167"/>
    </location>
</feature>
<dbReference type="Proteomes" id="UP001524547">
    <property type="component" value="Unassembled WGS sequence"/>
</dbReference>
<dbReference type="RefSeq" id="WP_422918897.1">
    <property type="nucleotide sequence ID" value="NZ_JAMZEJ010000003.1"/>
</dbReference>
<evidence type="ECO:0000256" key="4">
    <source>
        <dbReference type="ARBA" id="ARBA00022989"/>
    </source>
</evidence>
<feature type="transmembrane region" description="Helical" evidence="6">
    <location>
        <begin position="109"/>
        <end position="126"/>
    </location>
</feature>
<evidence type="ECO:0000256" key="3">
    <source>
        <dbReference type="ARBA" id="ARBA00022692"/>
    </source>
</evidence>
<dbReference type="Pfam" id="PF03239">
    <property type="entry name" value="FTR1"/>
    <property type="match status" value="1"/>
</dbReference>
<comment type="subcellular location">
    <subcellularLocation>
        <location evidence="1">Membrane</location>
        <topology evidence="1">Multi-pass membrane protein</topology>
    </subcellularLocation>
</comment>
<gene>
    <name evidence="7" type="ORF">NFI88_04745</name>
</gene>
<feature type="transmembrane region" description="Helical" evidence="6">
    <location>
        <begin position="68"/>
        <end position="88"/>
    </location>
</feature>
<feature type="transmembrane region" description="Helical" evidence="6">
    <location>
        <begin position="179"/>
        <end position="203"/>
    </location>
</feature>
<evidence type="ECO:0000256" key="5">
    <source>
        <dbReference type="ARBA" id="ARBA00023136"/>
    </source>
</evidence>
<proteinExistence type="inferred from homology"/>